<comment type="similarity">
    <text evidence="1">Belongs to the TOM1 family.</text>
</comment>
<dbReference type="GO" id="GO:0007165">
    <property type="term" value="P:signal transduction"/>
    <property type="evidence" value="ECO:0007669"/>
    <property type="project" value="TreeGrafter"/>
</dbReference>
<dbReference type="AlphaFoldDB" id="A0A3Q3W0D7"/>
<dbReference type="Proteomes" id="UP000261620">
    <property type="component" value="Unplaced"/>
</dbReference>
<accession>A0A3Q3W0D7</accession>
<dbReference type="Gene3D" id="1.25.40.90">
    <property type="match status" value="1"/>
</dbReference>
<dbReference type="PANTHER" id="PTHR13856:SF32">
    <property type="entry name" value="TARGET OF MYB1 MEMBRANE TRAFFICKING PROTEIN"/>
    <property type="match status" value="1"/>
</dbReference>
<dbReference type="GO" id="GO:0035091">
    <property type="term" value="F:phosphatidylinositol binding"/>
    <property type="evidence" value="ECO:0007669"/>
    <property type="project" value="InterPro"/>
</dbReference>
<dbReference type="GO" id="GO:0030276">
    <property type="term" value="F:clathrin binding"/>
    <property type="evidence" value="ECO:0007669"/>
    <property type="project" value="TreeGrafter"/>
</dbReference>
<dbReference type="SMART" id="SM00288">
    <property type="entry name" value="VHS"/>
    <property type="match status" value="1"/>
</dbReference>
<dbReference type="SUPFAM" id="SSF48464">
    <property type="entry name" value="ENTH/VHS domain"/>
    <property type="match status" value="1"/>
</dbReference>
<evidence type="ECO:0000259" key="4">
    <source>
        <dbReference type="PROSITE" id="PS50179"/>
    </source>
</evidence>
<dbReference type="GO" id="GO:0015031">
    <property type="term" value="P:protein transport"/>
    <property type="evidence" value="ECO:0007669"/>
    <property type="project" value="UniProtKB-KW"/>
</dbReference>
<evidence type="ECO:0000313" key="5">
    <source>
        <dbReference type="Ensembl" id="ENSMMOP00000009336.1"/>
    </source>
</evidence>
<sequence>MDFLLGNPFSTPVGQRIEQATSGSLQSEDWALNMEICDIINETDEGPRDSVKAIKKRIIGNKNFREIMLALTVLEACVKNCGHRFHVLVASQEFVEGVLVCSILPKNNPPTALHDRVLSLIQSWADAFRSSPSLVGVVYVYDDLRRRGLEFPMTDLDALSPIHTPNRVRLPTRVKITKRDDMAVVLISPPKPLCCSVICCYAFFPFQVWQNNNCWCR</sequence>
<reference evidence="5" key="1">
    <citation type="submission" date="2025-08" db="UniProtKB">
        <authorList>
            <consortium name="Ensembl"/>
        </authorList>
    </citation>
    <scope>IDENTIFICATION</scope>
</reference>
<evidence type="ECO:0000256" key="3">
    <source>
        <dbReference type="ARBA" id="ARBA00022927"/>
    </source>
</evidence>
<dbReference type="Ensembl" id="ENSMMOT00000009502.1">
    <property type="protein sequence ID" value="ENSMMOP00000009336.1"/>
    <property type="gene ID" value="ENSMMOG00000007220.1"/>
</dbReference>
<dbReference type="STRING" id="94237.ENSMMOP00000009336"/>
<evidence type="ECO:0000256" key="2">
    <source>
        <dbReference type="ARBA" id="ARBA00022448"/>
    </source>
</evidence>
<protein>
    <recommendedName>
        <fullName evidence="4">VHS domain-containing protein</fullName>
    </recommendedName>
</protein>
<dbReference type="GO" id="GO:0043130">
    <property type="term" value="F:ubiquitin binding"/>
    <property type="evidence" value="ECO:0007669"/>
    <property type="project" value="InterPro"/>
</dbReference>
<dbReference type="PANTHER" id="PTHR13856">
    <property type="entry name" value="VHS DOMAIN CONTAINING PROTEIN FAMILY"/>
    <property type="match status" value="1"/>
</dbReference>
<keyword evidence="6" id="KW-1185">Reference proteome</keyword>
<proteinExistence type="inferred from homology"/>
<evidence type="ECO:0000256" key="1">
    <source>
        <dbReference type="ARBA" id="ARBA00007708"/>
    </source>
</evidence>
<reference evidence="5" key="2">
    <citation type="submission" date="2025-09" db="UniProtKB">
        <authorList>
            <consortium name="Ensembl"/>
        </authorList>
    </citation>
    <scope>IDENTIFICATION</scope>
</reference>
<dbReference type="PROSITE" id="PS50179">
    <property type="entry name" value="VHS"/>
    <property type="match status" value="1"/>
</dbReference>
<keyword evidence="2" id="KW-0813">Transport</keyword>
<evidence type="ECO:0000313" key="6">
    <source>
        <dbReference type="Proteomes" id="UP000261620"/>
    </source>
</evidence>
<name>A0A3Q3W0D7_MOLML</name>
<dbReference type="InterPro" id="IPR008942">
    <property type="entry name" value="ENTH_VHS"/>
</dbReference>
<dbReference type="Pfam" id="PF00790">
    <property type="entry name" value="VHS"/>
    <property type="match status" value="1"/>
</dbReference>
<feature type="domain" description="VHS" evidence="4">
    <location>
        <begin position="20"/>
        <end position="152"/>
    </location>
</feature>
<keyword evidence="3" id="KW-0653">Protein transport</keyword>
<dbReference type="GO" id="GO:0016020">
    <property type="term" value="C:membrane"/>
    <property type="evidence" value="ECO:0007669"/>
    <property type="project" value="TreeGrafter"/>
</dbReference>
<dbReference type="FunFam" id="1.25.40.90:FF:000003">
    <property type="entry name" value="TOM1-like protein 2 isoform X1"/>
    <property type="match status" value="1"/>
</dbReference>
<dbReference type="InterPro" id="IPR002014">
    <property type="entry name" value="VHS_dom"/>
</dbReference>
<dbReference type="GO" id="GO:0005768">
    <property type="term" value="C:endosome"/>
    <property type="evidence" value="ECO:0007669"/>
    <property type="project" value="TreeGrafter"/>
</dbReference>
<organism evidence="5 6">
    <name type="scientific">Mola mola</name>
    <name type="common">Ocean sunfish</name>
    <name type="synonym">Tetraodon mola</name>
    <dbReference type="NCBI Taxonomy" id="94237"/>
    <lineage>
        <taxon>Eukaryota</taxon>
        <taxon>Metazoa</taxon>
        <taxon>Chordata</taxon>
        <taxon>Craniata</taxon>
        <taxon>Vertebrata</taxon>
        <taxon>Euteleostomi</taxon>
        <taxon>Actinopterygii</taxon>
        <taxon>Neopterygii</taxon>
        <taxon>Teleostei</taxon>
        <taxon>Neoteleostei</taxon>
        <taxon>Acanthomorphata</taxon>
        <taxon>Eupercaria</taxon>
        <taxon>Tetraodontiformes</taxon>
        <taxon>Molidae</taxon>
        <taxon>Mola</taxon>
    </lineage>
</organism>